<dbReference type="InterPro" id="IPR015943">
    <property type="entry name" value="WD40/YVTN_repeat-like_dom_sf"/>
</dbReference>
<sequence length="349" mass="36529">MVSFKILAGGYDVFVATYLFNSNTSTLSLVSKSPTGPSPSATNEVDNGALQSFVINSAGALLPAVDTITSGGSFPAFTTALSSGSVAVFNYGSGNGRILPTTSSPLKFNAVAPVIVFPQPQQPSTSHPHMVVEYGNEVFVPDLGGDTVWRLSATNTATGSYAIKGQIAQPKGSGPRHIAFLNQRLFTIHELDNTLTIHTIPTVPNGTASLLASANIVPPNAPAGAKFFASGILIPPTTKAFPTPYIYVANRNLGTQDVRGDAIAIYEHINVGKSNEGLKFINHVYTGINQPRGLEFGPADGRGGEAFLAVGGVAGNAGVKVFKRVDGGRTLELVATNWDIPTRTAFVWV</sequence>
<dbReference type="AlphaFoldDB" id="A0A9P7KBE5"/>
<dbReference type="OrthoDB" id="9972196at2759"/>
<name>A0A9P7KBE5_9AGAR</name>
<dbReference type="EMBL" id="JABCKV010000034">
    <property type="protein sequence ID" value="KAG5645656.1"/>
    <property type="molecule type" value="Genomic_DNA"/>
</dbReference>
<organism evidence="2 3">
    <name type="scientific">Asterophora parasitica</name>
    <dbReference type="NCBI Taxonomy" id="117018"/>
    <lineage>
        <taxon>Eukaryota</taxon>
        <taxon>Fungi</taxon>
        <taxon>Dikarya</taxon>
        <taxon>Basidiomycota</taxon>
        <taxon>Agaricomycotina</taxon>
        <taxon>Agaricomycetes</taxon>
        <taxon>Agaricomycetidae</taxon>
        <taxon>Agaricales</taxon>
        <taxon>Tricholomatineae</taxon>
        <taxon>Lyophyllaceae</taxon>
        <taxon>Asterophora</taxon>
    </lineage>
</organism>
<proteinExistence type="inferred from homology"/>
<dbReference type="PANTHER" id="PTHR30344">
    <property type="entry name" value="6-PHOSPHOGLUCONOLACTONASE-RELATED"/>
    <property type="match status" value="1"/>
</dbReference>
<comment type="similarity">
    <text evidence="1">Belongs to the cycloisomerase 2 family.</text>
</comment>
<reference evidence="2" key="1">
    <citation type="submission" date="2020-07" db="EMBL/GenBank/DDBJ databases">
        <authorList>
            <person name="Nieuwenhuis M."/>
            <person name="Van De Peppel L.J.J."/>
        </authorList>
    </citation>
    <scope>NUCLEOTIDE SEQUENCE</scope>
    <source>
        <strain evidence="2">AP01</strain>
        <tissue evidence="2">Mycelium</tissue>
    </source>
</reference>
<dbReference type="PANTHER" id="PTHR30344:SF1">
    <property type="entry name" value="6-PHOSPHOGLUCONOLACTONASE"/>
    <property type="match status" value="1"/>
</dbReference>
<dbReference type="SUPFAM" id="SSF75011">
    <property type="entry name" value="3-carboxy-cis,cis-mucoante lactonizing enzyme"/>
    <property type="match status" value="1"/>
</dbReference>
<evidence type="ECO:0008006" key="4">
    <source>
        <dbReference type="Google" id="ProtNLM"/>
    </source>
</evidence>
<gene>
    <name evidence="2" type="ORF">DXG03_005493</name>
</gene>
<dbReference type="InterPro" id="IPR050282">
    <property type="entry name" value="Cycloisomerase_2"/>
</dbReference>
<evidence type="ECO:0000313" key="2">
    <source>
        <dbReference type="EMBL" id="KAG5645656.1"/>
    </source>
</evidence>
<evidence type="ECO:0000256" key="1">
    <source>
        <dbReference type="ARBA" id="ARBA00005564"/>
    </source>
</evidence>
<dbReference type="Pfam" id="PF10282">
    <property type="entry name" value="Lactonase"/>
    <property type="match status" value="1"/>
</dbReference>
<comment type="caution">
    <text evidence="2">The sequence shown here is derived from an EMBL/GenBank/DDBJ whole genome shotgun (WGS) entry which is preliminary data.</text>
</comment>
<accession>A0A9P7KBE5</accession>
<reference evidence="2" key="2">
    <citation type="submission" date="2021-10" db="EMBL/GenBank/DDBJ databases">
        <title>Phylogenomics reveals ancestral predisposition of the termite-cultivated fungus Termitomyces towards a domesticated lifestyle.</title>
        <authorList>
            <person name="Auxier B."/>
            <person name="Grum-Grzhimaylo A."/>
            <person name="Cardenas M.E."/>
            <person name="Lodge J.D."/>
            <person name="Laessoe T."/>
            <person name="Pedersen O."/>
            <person name="Smith M.E."/>
            <person name="Kuyper T.W."/>
            <person name="Franco-Molano E.A."/>
            <person name="Baroni T.J."/>
            <person name="Aanen D.K."/>
        </authorList>
    </citation>
    <scope>NUCLEOTIDE SEQUENCE</scope>
    <source>
        <strain evidence="2">AP01</strain>
        <tissue evidence="2">Mycelium</tissue>
    </source>
</reference>
<protein>
    <recommendedName>
        <fullName evidence="4">Isomerase YbhE</fullName>
    </recommendedName>
</protein>
<keyword evidence="3" id="KW-1185">Reference proteome</keyword>
<dbReference type="Proteomes" id="UP000775547">
    <property type="component" value="Unassembled WGS sequence"/>
</dbReference>
<evidence type="ECO:0000313" key="3">
    <source>
        <dbReference type="Proteomes" id="UP000775547"/>
    </source>
</evidence>
<dbReference type="Gene3D" id="2.130.10.10">
    <property type="entry name" value="YVTN repeat-like/Quinoprotein amine dehydrogenase"/>
    <property type="match status" value="1"/>
</dbReference>
<dbReference type="GO" id="GO:0017057">
    <property type="term" value="F:6-phosphogluconolactonase activity"/>
    <property type="evidence" value="ECO:0007669"/>
    <property type="project" value="TreeGrafter"/>
</dbReference>
<dbReference type="InterPro" id="IPR019405">
    <property type="entry name" value="Lactonase_7-beta_prop"/>
</dbReference>